<evidence type="ECO:0000256" key="4">
    <source>
        <dbReference type="ARBA" id="ARBA00022989"/>
    </source>
</evidence>
<dbReference type="InterPro" id="IPR051611">
    <property type="entry name" value="ECF_transporter_component"/>
</dbReference>
<evidence type="ECO:0000256" key="5">
    <source>
        <dbReference type="ARBA" id="ARBA00023136"/>
    </source>
</evidence>
<dbReference type="EMBL" id="CP002116">
    <property type="protein sequence ID" value="ADK83009.1"/>
    <property type="molecule type" value="Genomic_DNA"/>
</dbReference>
<comment type="subcellular location">
    <subcellularLocation>
        <location evidence="1">Membrane</location>
        <topology evidence="1">Multi-pass membrane protein</topology>
    </subcellularLocation>
</comment>
<organism evidence="7 8">
    <name type="scientific">Sediminispirochaeta smaragdinae (strain DSM 11293 / JCM 15392 / SEBR 4228)</name>
    <name type="common">Spirochaeta smaragdinae</name>
    <dbReference type="NCBI Taxonomy" id="573413"/>
    <lineage>
        <taxon>Bacteria</taxon>
        <taxon>Pseudomonadati</taxon>
        <taxon>Spirochaetota</taxon>
        <taxon>Spirochaetia</taxon>
        <taxon>Spirochaetales</taxon>
        <taxon>Spirochaetaceae</taxon>
        <taxon>Sediminispirochaeta</taxon>
    </lineage>
</organism>
<feature type="transmembrane region" description="Helical" evidence="6">
    <location>
        <begin position="230"/>
        <end position="249"/>
    </location>
</feature>
<dbReference type="CDD" id="cd16914">
    <property type="entry name" value="EcfT"/>
    <property type="match status" value="1"/>
</dbReference>
<dbReference type="PANTHER" id="PTHR34857:SF2">
    <property type="entry name" value="SLL0384 PROTEIN"/>
    <property type="match status" value="1"/>
</dbReference>
<evidence type="ECO:0000256" key="6">
    <source>
        <dbReference type="SAM" id="Phobius"/>
    </source>
</evidence>
<dbReference type="Pfam" id="PF02361">
    <property type="entry name" value="CbiQ"/>
    <property type="match status" value="1"/>
</dbReference>
<dbReference type="STRING" id="573413.Spirs_3924"/>
<evidence type="ECO:0000256" key="3">
    <source>
        <dbReference type="ARBA" id="ARBA00022692"/>
    </source>
</evidence>
<dbReference type="eggNOG" id="COG0619">
    <property type="taxonomic scope" value="Bacteria"/>
</dbReference>
<evidence type="ECO:0000313" key="7">
    <source>
        <dbReference type="EMBL" id="ADK83009.1"/>
    </source>
</evidence>
<name>E1R940_SEDSS</name>
<dbReference type="PANTHER" id="PTHR34857">
    <property type="entry name" value="SLL0384 PROTEIN"/>
    <property type="match status" value="1"/>
</dbReference>
<feature type="transmembrane region" description="Helical" evidence="6">
    <location>
        <begin position="20"/>
        <end position="48"/>
    </location>
</feature>
<proteinExistence type="predicted"/>
<sequence length="251" mass="28578">MDVKRRYLNKLYPITKLLYLLLFSILSIIVPSWWYSYILFIFLVLFAATGDSIKVFMKKIARSVLFLFILIFALQTLFRPGQYIIFHLWIFAAKWEGIFYALNLCGILLVIASSFILFFQTTQMQDLILSLEASGFSHTASYIILSTLQMIPQTKKRSEVIMNAQQARGIETKGGLKVRLRAFIPMLAPLILSSFSGIEERALTLEARAFSAPCKKTHIRTVEKGRFDGLLRVVAALILLAAVAGRCTIWH</sequence>
<keyword evidence="3 6" id="KW-0812">Transmembrane</keyword>
<dbReference type="RefSeq" id="WP_013256468.1">
    <property type="nucleotide sequence ID" value="NC_014364.1"/>
</dbReference>
<feature type="transmembrane region" description="Helical" evidence="6">
    <location>
        <begin position="60"/>
        <end position="78"/>
    </location>
</feature>
<dbReference type="KEGG" id="ssm:Spirs_3924"/>
<accession>E1R940</accession>
<dbReference type="InterPro" id="IPR003339">
    <property type="entry name" value="ABC/ECF_trnsptr_transmembrane"/>
</dbReference>
<evidence type="ECO:0000313" key="8">
    <source>
        <dbReference type="Proteomes" id="UP000002318"/>
    </source>
</evidence>
<keyword evidence="2" id="KW-1003">Cell membrane</keyword>
<dbReference type="Proteomes" id="UP000002318">
    <property type="component" value="Chromosome"/>
</dbReference>
<dbReference type="AlphaFoldDB" id="E1R940"/>
<feature type="transmembrane region" description="Helical" evidence="6">
    <location>
        <begin position="98"/>
        <end position="119"/>
    </location>
</feature>
<dbReference type="GO" id="GO:0005886">
    <property type="term" value="C:plasma membrane"/>
    <property type="evidence" value="ECO:0007669"/>
    <property type="project" value="UniProtKB-ARBA"/>
</dbReference>
<reference evidence="7 8" key="1">
    <citation type="journal article" date="2010" name="Stand. Genomic Sci.">
        <title>Complete genome sequence of Spirochaeta smaragdinae type strain (SEBR 4228).</title>
        <authorList>
            <person name="Mavromatis K."/>
            <person name="Yasawong M."/>
            <person name="Chertkov O."/>
            <person name="Lapidus A."/>
            <person name="Lucas S."/>
            <person name="Nolan M."/>
            <person name="Del Rio T.G."/>
            <person name="Tice H."/>
            <person name="Cheng J.F."/>
            <person name="Pitluck S."/>
            <person name="Liolios K."/>
            <person name="Ivanova N."/>
            <person name="Tapia R."/>
            <person name="Han C."/>
            <person name="Bruce D."/>
            <person name="Goodwin L."/>
            <person name="Pati A."/>
            <person name="Chen A."/>
            <person name="Palaniappan K."/>
            <person name="Land M."/>
            <person name="Hauser L."/>
            <person name="Chang Y.J."/>
            <person name="Jeffries C.D."/>
            <person name="Detter J.C."/>
            <person name="Rohde M."/>
            <person name="Brambilla E."/>
            <person name="Spring S."/>
            <person name="Goker M."/>
            <person name="Sikorski J."/>
            <person name="Woyke T."/>
            <person name="Bristow J."/>
            <person name="Eisen J.A."/>
            <person name="Markowitz V."/>
            <person name="Hugenholtz P."/>
            <person name="Klenk H.P."/>
            <person name="Kyrpides N.C."/>
        </authorList>
    </citation>
    <scope>NUCLEOTIDE SEQUENCE [LARGE SCALE GENOMIC DNA]</scope>
    <source>
        <strain evidence="8">DSM 11293 / JCM 15392 / SEBR 4228</strain>
    </source>
</reference>
<evidence type="ECO:0000256" key="2">
    <source>
        <dbReference type="ARBA" id="ARBA00022475"/>
    </source>
</evidence>
<keyword evidence="5 6" id="KW-0472">Membrane</keyword>
<keyword evidence="8" id="KW-1185">Reference proteome</keyword>
<gene>
    <name evidence="7" type="ordered locus">Spirs_3924</name>
</gene>
<dbReference type="HOGENOM" id="CLU_056469_2_3_12"/>
<evidence type="ECO:0000256" key="1">
    <source>
        <dbReference type="ARBA" id="ARBA00004141"/>
    </source>
</evidence>
<protein>
    <submittedName>
        <fullName evidence="7">Cobalt transport protein</fullName>
    </submittedName>
</protein>
<keyword evidence="4 6" id="KW-1133">Transmembrane helix</keyword>